<accession>A0A4R2B7Y9</accession>
<evidence type="ECO:0000313" key="1">
    <source>
        <dbReference type="EMBL" id="TCN22847.1"/>
    </source>
</evidence>
<dbReference type="EMBL" id="SLVU01000023">
    <property type="protein sequence ID" value="TCN22847.1"/>
    <property type="molecule type" value="Genomic_DNA"/>
</dbReference>
<dbReference type="AlphaFoldDB" id="A0A4R2B7Y9"/>
<comment type="caution">
    <text evidence="1">The sequence shown here is derived from an EMBL/GenBank/DDBJ whole genome shotgun (WGS) entry which is preliminary data.</text>
</comment>
<evidence type="ECO:0000313" key="2">
    <source>
        <dbReference type="Proteomes" id="UP000295043"/>
    </source>
</evidence>
<proteinExistence type="predicted"/>
<organism evidence="1 2">
    <name type="scientific">Sinorhizobium americanum</name>
    <dbReference type="NCBI Taxonomy" id="194963"/>
    <lineage>
        <taxon>Bacteria</taxon>
        <taxon>Pseudomonadati</taxon>
        <taxon>Pseudomonadota</taxon>
        <taxon>Alphaproteobacteria</taxon>
        <taxon>Hyphomicrobiales</taxon>
        <taxon>Rhizobiaceae</taxon>
        <taxon>Sinorhizobium/Ensifer group</taxon>
        <taxon>Sinorhizobium</taxon>
    </lineage>
</organism>
<reference evidence="1 2" key="1">
    <citation type="submission" date="2019-03" db="EMBL/GenBank/DDBJ databases">
        <title>Genomic Encyclopedia of Type Strains, Phase IV (KMG-V): Genome sequencing to study the core and pangenomes of soil and plant-associated prokaryotes.</title>
        <authorList>
            <person name="Whitman W."/>
        </authorList>
    </citation>
    <scope>NUCLEOTIDE SEQUENCE [LARGE SCALE GENOMIC DNA]</scope>
    <source>
        <strain evidence="1 2">23C40</strain>
    </source>
</reference>
<name>A0A4R2B7Y9_9HYPH</name>
<dbReference type="RefSeq" id="WP_165914114.1">
    <property type="nucleotide sequence ID" value="NZ_SLVU01000023.1"/>
</dbReference>
<sequence>MKKPHRDVATQIRQVMATDYNVAFLRSLPVFRVSPKLRKNIRVLLKRLLDVENAGK</sequence>
<dbReference type="Proteomes" id="UP000295043">
    <property type="component" value="Unassembled WGS sequence"/>
</dbReference>
<protein>
    <submittedName>
        <fullName evidence="1">Uncharacterized protein</fullName>
    </submittedName>
</protein>
<gene>
    <name evidence="1" type="ORF">EV184_12392</name>
</gene>